<dbReference type="InterPro" id="IPR037460">
    <property type="entry name" value="SEST-like"/>
</dbReference>
<feature type="chain" id="PRO_5036806601" description="SGNH hydrolase-type esterase domain-containing protein" evidence="1">
    <location>
        <begin position="23"/>
        <end position="676"/>
    </location>
</feature>
<evidence type="ECO:0008006" key="4">
    <source>
        <dbReference type="Google" id="ProtNLM"/>
    </source>
</evidence>
<dbReference type="Proteomes" id="UP000622580">
    <property type="component" value="Unassembled WGS sequence"/>
</dbReference>
<keyword evidence="1" id="KW-0732">Signal</keyword>
<dbReference type="GO" id="GO:0016788">
    <property type="term" value="F:hydrolase activity, acting on ester bonds"/>
    <property type="evidence" value="ECO:0007669"/>
    <property type="project" value="InterPro"/>
</dbReference>
<dbReference type="SUPFAM" id="SSF52266">
    <property type="entry name" value="SGNH hydrolase"/>
    <property type="match status" value="1"/>
</dbReference>
<evidence type="ECO:0000313" key="3">
    <source>
        <dbReference type="Proteomes" id="UP000622580"/>
    </source>
</evidence>
<comment type="caution">
    <text evidence="2">The sequence shown here is derived from an EMBL/GenBank/DDBJ whole genome shotgun (WGS) entry which is preliminary data.</text>
</comment>
<accession>A0A941D320</accession>
<dbReference type="PANTHER" id="PTHR37981">
    <property type="entry name" value="LIPASE 2"/>
    <property type="match status" value="1"/>
</dbReference>
<organism evidence="2 3">
    <name type="scientific">Phenylobacterium glaciei</name>
    <dbReference type="NCBI Taxonomy" id="2803784"/>
    <lineage>
        <taxon>Bacteria</taxon>
        <taxon>Pseudomonadati</taxon>
        <taxon>Pseudomonadota</taxon>
        <taxon>Alphaproteobacteria</taxon>
        <taxon>Caulobacterales</taxon>
        <taxon>Caulobacteraceae</taxon>
        <taxon>Phenylobacterium</taxon>
    </lineage>
</organism>
<reference evidence="2" key="1">
    <citation type="submission" date="2021-04" db="EMBL/GenBank/DDBJ databases">
        <title>Draft genome assembly of strain Phenylobacterium sp. 20VBR1 using MiniION and Illumina platforms.</title>
        <authorList>
            <person name="Thomas F.A."/>
            <person name="Krishnan K.P."/>
            <person name="Sinha R.K."/>
        </authorList>
    </citation>
    <scope>NUCLEOTIDE SEQUENCE</scope>
    <source>
        <strain evidence="2">20VBR1</strain>
    </source>
</reference>
<feature type="signal peptide" evidence="1">
    <location>
        <begin position="1"/>
        <end position="22"/>
    </location>
</feature>
<evidence type="ECO:0000313" key="2">
    <source>
        <dbReference type="EMBL" id="MBR7620459.1"/>
    </source>
</evidence>
<dbReference type="EMBL" id="JAGSGD010000001">
    <property type="protein sequence ID" value="MBR7620459.1"/>
    <property type="molecule type" value="Genomic_DNA"/>
</dbReference>
<name>A0A941D320_9CAUL</name>
<proteinExistence type="predicted"/>
<dbReference type="PANTHER" id="PTHR37981:SF1">
    <property type="entry name" value="SGNH HYDROLASE-TYPE ESTERASE DOMAIN-CONTAINING PROTEIN"/>
    <property type="match status" value="1"/>
</dbReference>
<dbReference type="Gene3D" id="3.40.50.1110">
    <property type="entry name" value="SGNH hydrolase"/>
    <property type="match status" value="1"/>
</dbReference>
<dbReference type="GO" id="GO:0006629">
    <property type="term" value="P:lipid metabolic process"/>
    <property type="evidence" value="ECO:0007669"/>
    <property type="project" value="TreeGrafter"/>
</dbReference>
<protein>
    <recommendedName>
        <fullName evidence="4">SGNH hydrolase-type esterase domain-containing protein</fullName>
    </recommendedName>
</protein>
<dbReference type="AlphaFoldDB" id="A0A941D320"/>
<keyword evidence="3" id="KW-1185">Reference proteome</keyword>
<evidence type="ECO:0000256" key="1">
    <source>
        <dbReference type="SAM" id="SignalP"/>
    </source>
</evidence>
<dbReference type="InterPro" id="IPR036514">
    <property type="entry name" value="SGNH_hydro_sf"/>
</dbReference>
<dbReference type="RefSeq" id="WP_215341195.1">
    <property type="nucleotide sequence ID" value="NZ_JAGSGD010000001.1"/>
</dbReference>
<gene>
    <name evidence="2" type="ORF">JKL49_13785</name>
</gene>
<sequence>MNVKPIGLGTLCALSVSAAAFGQDPAIPEAPAPLPMAAAPAPAELGYAPSLAWRVEQRFRLWDSVKTNPADADAAERLYTVLAETNDADVFHDDVVGFLKGRPNLHRKAHWDVQARRYDLSYIYPTTYTIRIGMKDPAPLAGRTCQWTTTVGVLDRAQAGCEFSVLLTLPARAGLAGSPPATVTAIVTVAGGEPGQLTTSDTVEVRDQLIVSLGDSFASGEGNPDVPTNLAALSAGPGAEWNADWKQRWMGRAALNGIRNPSWFDPACHRSFYNQHLVAALKFAVARPHEAVTFLSYACSGAAVFNGLLTSQPQPPGYRDDPGMAPLQDAQVERLVADLCPPDAGGASTAAPAAARTYQKPLVKDWAPWSAASEKVEANAFRCAGPPGRRIDAVLMSVGGNDVGFAPVIQGALLPRKAADPFGTAILTLVRAATVSPREANARIEETLPRSLAALAARMRQVSGRAPILQASYPSPVRGSDGRFCGPLDENLPGARSHPSARRLVAPSGIWPDQDVPPEARWGMSIDQREGALTEPVVVTSLNNSIELFALENGWVFVEDFAPGMRTRGWCAGDSRAENSDLPDWSAKDRQWVTWNPATWDPYARRQRYFRTPNDAALTQAQELARPIPAVSQVLTQRQLALMNALSGAFHPTFQAHVTMGLSLANRLNSELPPAR</sequence>